<keyword evidence="2" id="KW-1185">Reference proteome</keyword>
<reference evidence="1" key="1">
    <citation type="submission" date="2020-05" db="EMBL/GenBank/DDBJ databases">
        <title>Phylogenomic resolution of chytrid fungi.</title>
        <authorList>
            <person name="Stajich J.E."/>
            <person name="Amses K."/>
            <person name="Simmons R."/>
            <person name="Seto K."/>
            <person name="Myers J."/>
            <person name="Bonds A."/>
            <person name="Quandt C.A."/>
            <person name="Barry K."/>
            <person name="Liu P."/>
            <person name="Grigoriev I."/>
            <person name="Longcore J.E."/>
            <person name="James T.Y."/>
        </authorList>
    </citation>
    <scope>NUCLEOTIDE SEQUENCE</scope>
    <source>
        <strain evidence="1">JEL0513</strain>
    </source>
</reference>
<accession>A0AAD5SZ49</accession>
<dbReference type="Proteomes" id="UP001211907">
    <property type="component" value="Unassembled WGS sequence"/>
</dbReference>
<comment type="caution">
    <text evidence="1">The sequence shown here is derived from an EMBL/GenBank/DDBJ whole genome shotgun (WGS) entry which is preliminary data.</text>
</comment>
<proteinExistence type="predicted"/>
<evidence type="ECO:0000313" key="1">
    <source>
        <dbReference type="EMBL" id="KAJ3120319.1"/>
    </source>
</evidence>
<dbReference type="AlphaFoldDB" id="A0AAD5SZ49"/>
<sequence>MSHVARISWRPDSDIATGSHQIASCSLLVDSKLSVWDLGRGFVPEWVVEEHDAPIT</sequence>
<feature type="non-terminal residue" evidence="1">
    <location>
        <position position="56"/>
    </location>
</feature>
<gene>
    <name evidence="1" type="ORF">HK100_012843</name>
</gene>
<organism evidence="1 2">
    <name type="scientific">Physocladia obscura</name>
    <dbReference type="NCBI Taxonomy" id="109957"/>
    <lineage>
        <taxon>Eukaryota</taxon>
        <taxon>Fungi</taxon>
        <taxon>Fungi incertae sedis</taxon>
        <taxon>Chytridiomycota</taxon>
        <taxon>Chytridiomycota incertae sedis</taxon>
        <taxon>Chytridiomycetes</taxon>
        <taxon>Chytridiales</taxon>
        <taxon>Chytriomycetaceae</taxon>
        <taxon>Physocladia</taxon>
    </lineage>
</organism>
<evidence type="ECO:0000313" key="2">
    <source>
        <dbReference type="Proteomes" id="UP001211907"/>
    </source>
</evidence>
<dbReference type="EMBL" id="JADGJH010000975">
    <property type="protein sequence ID" value="KAJ3120319.1"/>
    <property type="molecule type" value="Genomic_DNA"/>
</dbReference>
<name>A0AAD5SZ49_9FUNG</name>
<protein>
    <submittedName>
        <fullName evidence="1">Uncharacterized protein</fullName>
    </submittedName>
</protein>